<gene>
    <name evidence="2" type="ORF">EG328_000628</name>
</gene>
<organism evidence="2 3">
    <name type="scientific">Venturia inaequalis</name>
    <name type="common">Apple scab fungus</name>
    <dbReference type="NCBI Taxonomy" id="5025"/>
    <lineage>
        <taxon>Eukaryota</taxon>
        <taxon>Fungi</taxon>
        <taxon>Dikarya</taxon>
        <taxon>Ascomycota</taxon>
        <taxon>Pezizomycotina</taxon>
        <taxon>Dothideomycetes</taxon>
        <taxon>Pleosporomycetidae</taxon>
        <taxon>Venturiales</taxon>
        <taxon>Venturiaceae</taxon>
        <taxon>Venturia</taxon>
    </lineage>
</organism>
<dbReference type="Proteomes" id="UP000447873">
    <property type="component" value="Unassembled WGS sequence"/>
</dbReference>
<evidence type="ECO:0000256" key="1">
    <source>
        <dbReference type="SAM" id="MobiDB-lite"/>
    </source>
</evidence>
<evidence type="ECO:0000313" key="3">
    <source>
        <dbReference type="Proteomes" id="UP000447873"/>
    </source>
</evidence>
<dbReference type="EMBL" id="WNWS01000111">
    <property type="protein sequence ID" value="KAE9979870.1"/>
    <property type="molecule type" value="Genomic_DNA"/>
</dbReference>
<evidence type="ECO:0000313" key="2">
    <source>
        <dbReference type="EMBL" id="KAE9979870.1"/>
    </source>
</evidence>
<dbReference type="AlphaFoldDB" id="A0A8H3YZF2"/>
<accession>A0A8H3YZF2</accession>
<feature type="compositionally biased region" description="Basic and acidic residues" evidence="1">
    <location>
        <begin position="1"/>
        <end position="15"/>
    </location>
</feature>
<reference evidence="2 3" key="1">
    <citation type="submission" date="2018-12" db="EMBL/GenBank/DDBJ databases">
        <title>Venturia inaequalis Genome Resource.</title>
        <authorList>
            <person name="Lichtner F.J."/>
        </authorList>
    </citation>
    <scope>NUCLEOTIDE SEQUENCE [LARGE SCALE GENOMIC DNA]</scope>
    <source>
        <strain evidence="2 3">120213</strain>
    </source>
</reference>
<feature type="compositionally biased region" description="Acidic residues" evidence="1">
    <location>
        <begin position="395"/>
        <end position="409"/>
    </location>
</feature>
<name>A0A8H3YZF2_VENIN</name>
<sequence length="420" mass="45817">MAKEKPESKKEDKAKARQVPQNRRVVNVTLANGDLATRAIGPVGGVRNGGVRKQHASNKAKFTWNTKALESKMGALKKGEPKGHYKGLSAVKKQAIKPMSFIGLPGELRNEIYPSLLGGIEGRIILFTNNPTGLVPGWPATVLPSVPIGLLSAGSKLIRGELRPLAYEKVDVHVRIVSGNLKSTDELHAWVNSTVAIPFDSMDITLLTKLSLTILLPCSFETVDEDQGINFKFLTRMAKLRSLRLRVQVQVPNAHMPPWMTLHTQVPDTTFSPFVTGLMTSLFKHIPKSATVEFGDGVSKDDGGLGTWVDDRADGWRDQGWMENPKIAENRPQSVRHERDTVAVPVPQAESVWGALRLMMGSADAFTREHPLVVGDGEVRWKIGSGMGSVGDPVLIDDGDEDENGDAVMEDAAGEKEQTL</sequence>
<feature type="region of interest" description="Disordered" evidence="1">
    <location>
        <begin position="390"/>
        <end position="420"/>
    </location>
</feature>
<comment type="caution">
    <text evidence="2">The sequence shown here is derived from an EMBL/GenBank/DDBJ whole genome shotgun (WGS) entry which is preliminary data.</text>
</comment>
<protein>
    <submittedName>
        <fullName evidence="2">Uncharacterized protein</fullName>
    </submittedName>
</protein>
<proteinExistence type="predicted"/>
<feature type="region of interest" description="Disordered" evidence="1">
    <location>
        <begin position="1"/>
        <end position="22"/>
    </location>
</feature>